<gene>
    <name evidence="2" type="ORF">HYQ42_02205</name>
</gene>
<proteinExistence type="predicted"/>
<keyword evidence="1" id="KW-0732">Signal</keyword>
<evidence type="ECO:0000313" key="3">
    <source>
        <dbReference type="Proteomes" id="UP000823401"/>
    </source>
</evidence>
<organism evidence="2 3">
    <name type="scientific">Ruoffia tabacinasalis</name>
    <dbReference type="NCBI Taxonomy" id="87458"/>
    <lineage>
        <taxon>Bacteria</taxon>
        <taxon>Bacillati</taxon>
        <taxon>Bacillota</taxon>
        <taxon>Bacilli</taxon>
        <taxon>Lactobacillales</taxon>
        <taxon>Aerococcaceae</taxon>
        <taxon>Ruoffia</taxon>
    </lineage>
</organism>
<keyword evidence="3" id="KW-1185">Reference proteome</keyword>
<dbReference type="RefSeq" id="WP_197103770.1">
    <property type="nucleotide sequence ID" value="NZ_JACCEL010000004.1"/>
</dbReference>
<comment type="caution">
    <text evidence="2">The sequence shown here is derived from an EMBL/GenBank/DDBJ whole genome shotgun (WGS) entry which is preliminary data.</text>
</comment>
<evidence type="ECO:0000313" key="2">
    <source>
        <dbReference type="EMBL" id="MBG9977588.1"/>
    </source>
</evidence>
<feature type="signal peptide" evidence="1">
    <location>
        <begin position="1"/>
        <end position="27"/>
    </location>
</feature>
<protein>
    <submittedName>
        <fullName evidence="2">Uncharacterized protein</fullName>
    </submittedName>
</protein>
<name>A0ABS0LH81_9LACT</name>
<dbReference type="Proteomes" id="UP000823401">
    <property type="component" value="Unassembled WGS sequence"/>
</dbReference>
<accession>A0ABS0LH81</accession>
<dbReference type="EMBL" id="JACCEL010000004">
    <property type="protein sequence ID" value="MBG9977588.1"/>
    <property type="molecule type" value="Genomic_DNA"/>
</dbReference>
<feature type="chain" id="PRO_5045835513" evidence="1">
    <location>
        <begin position="28"/>
        <end position="552"/>
    </location>
</feature>
<sequence length="552" mass="62392">MKKKSSFILSFITCLFLFSIQMPDAQAATTVDGANYAPYYFHDVYNHVADFMEFDDYEVTRNYPADEAKIYQFNFDNNATNTVYVYQIQEDGIYELAYFPHENPTVDYRNHSDSTDSYQSLILPRSLTTGEVFYQGYNQDEPVLVVDILDSFTHLDTAYQNVVVLEKKIDNYTYIAYLAPHTGIILENKVSDDGQFNITTQLVDYRSNSALPQSTDTEVVASDMRVLTQEEAIEYAHDHPELVEQFRSVIEDGYGEFHNFTEEQLAALPEDAYFNTLVLHKTSMPTGGDPSTTAHLLSTLYPEILGTFTGPEPKAESAFDNPIDLIDIDGVLEELQKPNALNESLSYNEAQAIVDQIIANILENHHNYTPNNRRAFNNALQDYLPGSFSTGQTLAIPDFFYAYIDSLNAAHSSTVPTTNTNTDYSVDMSELNGRHLFESFQPNFKQIEIDFSTGQLSYQGSVANDPGLYNVRVENNEVRNINVAHFDEASSRNVSAVTNLIIQGETAHYRLGTNAAYLFYNSDGGISLALPDLKNELQNVDQQTWIEYQMVE</sequence>
<evidence type="ECO:0000256" key="1">
    <source>
        <dbReference type="SAM" id="SignalP"/>
    </source>
</evidence>
<reference evidence="2 3" key="1">
    <citation type="submission" date="2020-07" db="EMBL/GenBank/DDBJ databases">
        <title>Facklamia lactis sp. nov., isolated from raw milk.</title>
        <authorList>
            <person name="Doll E.V."/>
            <person name="Huptas C."/>
            <person name="Staib L."/>
            <person name="Wenning M."/>
            <person name="Scherer S."/>
        </authorList>
    </citation>
    <scope>NUCLEOTIDE SEQUENCE [LARGE SCALE GENOMIC DNA]</scope>
    <source>
        <strain evidence="2 3">DSM 104272</strain>
    </source>
</reference>